<dbReference type="EMBL" id="NRSZ01000827">
    <property type="protein sequence ID" value="PNY24935.1"/>
    <property type="molecule type" value="Genomic_DNA"/>
</dbReference>
<dbReference type="InterPro" id="IPR007757">
    <property type="entry name" value="MT-A70-like"/>
</dbReference>
<proteinExistence type="inferred from homology"/>
<feature type="compositionally biased region" description="Basic and acidic residues" evidence="2">
    <location>
        <begin position="1"/>
        <end position="16"/>
    </location>
</feature>
<evidence type="ECO:0000256" key="2">
    <source>
        <dbReference type="SAM" id="MobiDB-lite"/>
    </source>
</evidence>
<dbReference type="AlphaFoldDB" id="A0A2K3QBL9"/>
<dbReference type="PROSITE" id="PS00092">
    <property type="entry name" value="N6_MTASE"/>
    <property type="match status" value="1"/>
</dbReference>
<dbReference type="InterPro" id="IPR029063">
    <property type="entry name" value="SAM-dependent_MTases_sf"/>
</dbReference>
<keyword evidence="4" id="KW-1185">Reference proteome</keyword>
<reference evidence="3 4" key="1">
    <citation type="submission" date="2017-08" db="EMBL/GenBank/DDBJ databases">
        <title>Harnessing the power of phylogenomics to disentangle the directionality and signatures of interkingdom host jumping in the parasitic fungal genus Tolypocladium.</title>
        <authorList>
            <person name="Quandt C.A."/>
            <person name="Patterson W."/>
            <person name="Spatafora J.W."/>
        </authorList>
    </citation>
    <scope>NUCLEOTIDE SEQUENCE [LARGE SCALE GENOMIC DNA]</scope>
    <source>
        <strain evidence="3 4">CBS 113982</strain>
    </source>
</reference>
<gene>
    <name evidence="3" type="ORF">TCAP_05121</name>
</gene>
<dbReference type="PROSITE" id="PS51143">
    <property type="entry name" value="MT_A70"/>
    <property type="match status" value="1"/>
</dbReference>
<dbReference type="STRING" id="45235.A0A2K3QBL9"/>
<dbReference type="OrthoDB" id="61116at2759"/>
<sequence>MSDGDKRPLEPNHHADAGPSVLFRDDDTSVVLLDIPRSLEESQVLPGQMPARRIYSDPPPAEPFPTPEPKHGGAGGAAHSWPRQSPAAQVADLMTAAAVRDALQQLADRHSGPFHLPRLAAPETPVPAVTPARPLIPPDADYLHGSIHDLRQRLLQAAPKFKLVVLDPPWPNRSARRRTDKYATAASLPEMRALLASVPVSAHLAPDGLVAVWITNKASIPELLTSPAGVFASWGLELAAEWTWVKITGSGQPVYDIDSLWRKPWEKLLIAKPRGARAPSALKPKVIVAAPDIHSRKPNLRGLFQDVLGQSYVGLEVFARNLTAGWWSWGDEVLRFQDAAHWQSV</sequence>
<name>A0A2K3QBL9_9HYPO</name>
<protein>
    <recommendedName>
        <fullName evidence="5">Methyltransferase-like protein 4</fullName>
    </recommendedName>
</protein>
<evidence type="ECO:0000313" key="4">
    <source>
        <dbReference type="Proteomes" id="UP000236621"/>
    </source>
</evidence>
<organism evidence="3 4">
    <name type="scientific">Tolypocladium capitatum</name>
    <dbReference type="NCBI Taxonomy" id="45235"/>
    <lineage>
        <taxon>Eukaryota</taxon>
        <taxon>Fungi</taxon>
        <taxon>Dikarya</taxon>
        <taxon>Ascomycota</taxon>
        <taxon>Pezizomycotina</taxon>
        <taxon>Sordariomycetes</taxon>
        <taxon>Hypocreomycetidae</taxon>
        <taxon>Hypocreales</taxon>
        <taxon>Ophiocordycipitaceae</taxon>
        <taxon>Tolypocladium</taxon>
    </lineage>
</organism>
<evidence type="ECO:0000256" key="1">
    <source>
        <dbReference type="PROSITE-ProRule" id="PRU00489"/>
    </source>
</evidence>
<dbReference type="GO" id="GO:0032259">
    <property type="term" value="P:methylation"/>
    <property type="evidence" value="ECO:0007669"/>
    <property type="project" value="InterPro"/>
</dbReference>
<dbReference type="Proteomes" id="UP000236621">
    <property type="component" value="Unassembled WGS sequence"/>
</dbReference>
<feature type="compositionally biased region" description="Pro residues" evidence="2">
    <location>
        <begin position="57"/>
        <end position="67"/>
    </location>
</feature>
<accession>A0A2K3QBL9</accession>
<feature type="region of interest" description="Disordered" evidence="2">
    <location>
        <begin position="1"/>
        <end position="82"/>
    </location>
</feature>
<dbReference type="GO" id="GO:0008168">
    <property type="term" value="F:methyltransferase activity"/>
    <property type="evidence" value="ECO:0007669"/>
    <property type="project" value="InterPro"/>
</dbReference>
<dbReference type="PANTHER" id="PTHR12829">
    <property type="entry name" value="N6-ADENOSINE-METHYLTRANSFERASE"/>
    <property type="match status" value="1"/>
</dbReference>
<comment type="similarity">
    <text evidence="1">Belongs to the MT-A70-like family.</text>
</comment>
<evidence type="ECO:0000313" key="3">
    <source>
        <dbReference type="EMBL" id="PNY24935.1"/>
    </source>
</evidence>
<dbReference type="GO" id="GO:0003676">
    <property type="term" value="F:nucleic acid binding"/>
    <property type="evidence" value="ECO:0007669"/>
    <property type="project" value="InterPro"/>
</dbReference>
<dbReference type="InterPro" id="IPR002052">
    <property type="entry name" value="DNA_methylase_N6_adenine_CS"/>
</dbReference>
<dbReference type="GO" id="GO:0005634">
    <property type="term" value="C:nucleus"/>
    <property type="evidence" value="ECO:0007669"/>
    <property type="project" value="TreeGrafter"/>
</dbReference>
<evidence type="ECO:0008006" key="5">
    <source>
        <dbReference type="Google" id="ProtNLM"/>
    </source>
</evidence>
<dbReference type="PANTHER" id="PTHR12829:SF4">
    <property type="entry name" value="N(6)-ADENINE-SPECIFIC METHYLTRANSFERASE METTL4"/>
    <property type="match status" value="1"/>
</dbReference>
<dbReference type="SUPFAM" id="SSF53335">
    <property type="entry name" value="S-adenosyl-L-methionine-dependent methyltransferases"/>
    <property type="match status" value="1"/>
</dbReference>
<dbReference type="Pfam" id="PF05063">
    <property type="entry name" value="MT-A70"/>
    <property type="match status" value="1"/>
</dbReference>
<comment type="caution">
    <text evidence="3">The sequence shown here is derived from an EMBL/GenBank/DDBJ whole genome shotgun (WGS) entry which is preliminary data.</text>
</comment>